<protein>
    <recommendedName>
        <fullName evidence="5">Peptidase A1 domain-containing protein</fullName>
    </recommendedName>
</protein>
<evidence type="ECO:0000256" key="2">
    <source>
        <dbReference type="SAM" id="SignalP"/>
    </source>
</evidence>
<dbReference type="Gene3D" id="2.40.70.10">
    <property type="entry name" value="Acid Proteases"/>
    <property type="match status" value="1"/>
</dbReference>
<sequence>MLINGVSTIWSLFFATSCIANITSPYALTWSSSNNILCSTNGRCGPSGPDGPWHAPVVDFRFLPNSVPLYPSLSDEVEVFYPSYVPSGTNDDGHLYQFGDLLINQSVSAFAINASLSLIPAYPQSTLILDKTFTFLVQQWKIGLLNGSQYSPQVGYLAVGKRFMNAAAFDPTNGFTSRSWSMHYGSASLSLLGSFVFGGYEQNRALGPVASFDIVKSTDLRTFLVDVTLGVDNGASPFNPDLGITKDISKSMWRSLGSVNSNIGAPFGAAAVYMAPEYPGIYLPQEVCAAIATMLPVIWQPNIGYYTWNTSHPSYQRITTSPGYLGFVFADRFAKNITIKVPFPLLNLTLEPPIVATPTPYFPCHSYNGSTAFLGRAFFQSAFLAANWDSNLFYLAQGPGPNLDQSIMQVFPTNGAAFPTNSLDSFSKTWSTFWTPILAQPDAEPHHETGTGLSPGAIAGVVIGALAGAALIGAGLWLLFKKKQRTNSQSEESHKIPGYTHEAEARTAQMCELATPDQHLGLAAPSTSHISELPAS</sequence>
<dbReference type="AlphaFoldDB" id="A0A0A1T777"/>
<keyword evidence="1" id="KW-0472">Membrane</keyword>
<dbReference type="InterPro" id="IPR021109">
    <property type="entry name" value="Peptidase_aspartic_dom_sf"/>
</dbReference>
<dbReference type="EMBL" id="CDHN01000001">
    <property type="protein sequence ID" value="CEJ81169.1"/>
    <property type="molecule type" value="Genomic_DNA"/>
</dbReference>
<gene>
    <name evidence="3" type="ORF">VHEMI01313</name>
</gene>
<feature type="transmembrane region" description="Helical" evidence="1">
    <location>
        <begin position="457"/>
        <end position="480"/>
    </location>
</feature>
<evidence type="ECO:0000313" key="4">
    <source>
        <dbReference type="Proteomes" id="UP000039046"/>
    </source>
</evidence>
<dbReference type="OrthoDB" id="4074350at2759"/>
<reference evidence="3 4" key="1">
    <citation type="journal article" date="2015" name="Genome Announc.">
        <title>Draft Genome Sequence and Gene Annotation of the Entomopathogenic Fungus Verticillium hemipterigenum.</title>
        <authorList>
            <person name="Horn F."/>
            <person name="Habel A."/>
            <person name="Scharf D.H."/>
            <person name="Dworschak J."/>
            <person name="Brakhage A.A."/>
            <person name="Guthke R."/>
            <person name="Hertweck C."/>
            <person name="Linde J."/>
        </authorList>
    </citation>
    <scope>NUCLEOTIDE SEQUENCE [LARGE SCALE GENOMIC DNA]</scope>
</reference>
<dbReference type="STRING" id="1531966.A0A0A1T777"/>
<keyword evidence="1" id="KW-1133">Transmembrane helix</keyword>
<evidence type="ECO:0000313" key="3">
    <source>
        <dbReference type="EMBL" id="CEJ81169.1"/>
    </source>
</evidence>
<proteinExistence type="predicted"/>
<feature type="signal peptide" evidence="2">
    <location>
        <begin position="1"/>
        <end position="20"/>
    </location>
</feature>
<accession>A0A0A1T777</accession>
<keyword evidence="1" id="KW-0812">Transmembrane</keyword>
<organism evidence="3 4">
    <name type="scientific">[Torrubiella] hemipterigena</name>
    <dbReference type="NCBI Taxonomy" id="1531966"/>
    <lineage>
        <taxon>Eukaryota</taxon>
        <taxon>Fungi</taxon>
        <taxon>Dikarya</taxon>
        <taxon>Ascomycota</taxon>
        <taxon>Pezizomycotina</taxon>
        <taxon>Sordariomycetes</taxon>
        <taxon>Hypocreomycetidae</taxon>
        <taxon>Hypocreales</taxon>
        <taxon>Clavicipitaceae</taxon>
        <taxon>Clavicipitaceae incertae sedis</taxon>
        <taxon>'Torrubiella' clade</taxon>
    </lineage>
</organism>
<dbReference type="HOGENOM" id="CLU_029272_1_1_1"/>
<dbReference type="Proteomes" id="UP000039046">
    <property type="component" value="Unassembled WGS sequence"/>
</dbReference>
<name>A0A0A1T777_9HYPO</name>
<evidence type="ECO:0000256" key="1">
    <source>
        <dbReference type="SAM" id="Phobius"/>
    </source>
</evidence>
<dbReference type="SUPFAM" id="SSF50630">
    <property type="entry name" value="Acid proteases"/>
    <property type="match status" value="1"/>
</dbReference>
<evidence type="ECO:0008006" key="5">
    <source>
        <dbReference type="Google" id="ProtNLM"/>
    </source>
</evidence>
<feature type="chain" id="PRO_5001979356" description="Peptidase A1 domain-containing protein" evidence="2">
    <location>
        <begin position="21"/>
        <end position="536"/>
    </location>
</feature>
<keyword evidence="4" id="KW-1185">Reference proteome</keyword>
<keyword evidence="2" id="KW-0732">Signal</keyword>